<evidence type="ECO:0000313" key="3">
    <source>
        <dbReference type="Proteomes" id="UP001341840"/>
    </source>
</evidence>
<dbReference type="PANTHER" id="PTHR45376:SF1">
    <property type="entry name" value="CHAPERONE DNAJ-DOMAIN SUPERFAMILY PROTEIN-RELATED"/>
    <property type="match status" value="1"/>
</dbReference>
<evidence type="ECO:0000313" key="2">
    <source>
        <dbReference type="EMBL" id="MED6203877.1"/>
    </source>
</evidence>
<comment type="caution">
    <text evidence="2">The sequence shown here is derived from an EMBL/GenBank/DDBJ whole genome shotgun (WGS) entry which is preliminary data.</text>
</comment>
<dbReference type="Proteomes" id="UP001341840">
    <property type="component" value="Unassembled WGS sequence"/>
</dbReference>
<dbReference type="PANTHER" id="PTHR45376">
    <property type="entry name" value="CHAPERONE DNAJ-DOMAIN SUPERFAMILY PROTEIN-RELATED"/>
    <property type="match status" value="1"/>
</dbReference>
<feature type="compositionally biased region" description="Polar residues" evidence="1">
    <location>
        <begin position="19"/>
        <end position="35"/>
    </location>
</feature>
<evidence type="ECO:0000256" key="1">
    <source>
        <dbReference type="SAM" id="MobiDB-lite"/>
    </source>
</evidence>
<gene>
    <name evidence="2" type="ORF">PIB30_003616</name>
</gene>
<accession>A0ABU6Y058</accession>
<keyword evidence="3" id="KW-1185">Reference proteome</keyword>
<dbReference type="EMBL" id="JASCZI010241662">
    <property type="protein sequence ID" value="MED6203877.1"/>
    <property type="molecule type" value="Genomic_DNA"/>
</dbReference>
<feature type="compositionally biased region" description="Basic and acidic residues" evidence="1">
    <location>
        <begin position="1"/>
        <end position="12"/>
    </location>
</feature>
<reference evidence="2 3" key="1">
    <citation type="journal article" date="2023" name="Plants (Basel)">
        <title>Bridging the Gap: Combining Genomics and Transcriptomics Approaches to Understand Stylosanthes scabra, an Orphan Legume from the Brazilian Caatinga.</title>
        <authorList>
            <person name="Ferreira-Neto J.R.C."/>
            <person name="da Silva M.D."/>
            <person name="Binneck E."/>
            <person name="de Melo N.F."/>
            <person name="da Silva R.H."/>
            <person name="de Melo A.L.T.M."/>
            <person name="Pandolfi V."/>
            <person name="Bustamante F.O."/>
            <person name="Brasileiro-Vidal A.C."/>
            <person name="Benko-Iseppon A.M."/>
        </authorList>
    </citation>
    <scope>NUCLEOTIDE SEQUENCE [LARGE SCALE GENOMIC DNA]</scope>
    <source>
        <tissue evidence="2">Leaves</tissue>
    </source>
</reference>
<proteinExistence type="predicted"/>
<name>A0ABU6Y058_9FABA</name>
<organism evidence="2 3">
    <name type="scientific">Stylosanthes scabra</name>
    <dbReference type="NCBI Taxonomy" id="79078"/>
    <lineage>
        <taxon>Eukaryota</taxon>
        <taxon>Viridiplantae</taxon>
        <taxon>Streptophyta</taxon>
        <taxon>Embryophyta</taxon>
        <taxon>Tracheophyta</taxon>
        <taxon>Spermatophyta</taxon>
        <taxon>Magnoliopsida</taxon>
        <taxon>eudicotyledons</taxon>
        <taxon>Gunneridae</taxon>
        <taxon>Pentapetalae</taxon>
        <taxon>rosids</taxon>
        <taxon>fabids</taxon>
        <taxon>Fabales</taxon>
        <taxon>Fabaceae</taxon>
        <taxon>Papilionoideae</taxon>
        <taxon>50 kb inversion clade</taxon>
        <taxon>dalbergioids sensu lato</taxon>
        <taxon>Dalbergieae</taxon>
        <taxon>Pterocarpus clade</taxon>
        <taxon>Stylosanthes</taxon>
    </lineage>
</organism>
<protein>
    <submittedName>
        <fullName evidence="2">Uncharacterized protein</fullName>
    </submittedName>
</protein>
<feature type="region of interest" description="Disordered" evidence="1">
    <location>
        <begin position="1"/>
        <end position="51"/>
    </location>
</feature>
<sequence>MDMEHRPSWKVDNDEEDPSSSQGPSWFREQYSTPKGSRRYRKGNQGSNDRFKSKNALDTYFVFRFPHSHIFTARTTISGDPEFCEDEIDVENPFSGGNRYYYWSFVHEENSQWERSFNWRHGSEKAYKFSSESESLCSGSMADRLALGLNSSGPLKLEDVKNA</sequence>